<accession>A0A7M5UKU6</accession>
<feature type="transmembrane region" description="Helical" evidence="1">
    <location>
        <begin position="26"/>
        <end position="44"/>
    </location>
</feature>
<evidence type="ECO:0000256" key="1">
    <source>
        <dbReference type="SAM" id="Phobius"/>
    </source>
</evidence>
<dbReference type="Proteomes" id="UP000594262">
    <property type="component" value="Unplaced"/>
</dbReference>
<evidence type="ECO:0000313" key="3">
    <source>
        <dbReference type="Proteomes" id="UP000594262"/>
    </source>
</evidence>
<keyword evidence="1" id="KW-0472">Membrane</keyword>
<evidence type="ECO:0000313" key="2">
    <source>
        <dbReference type="EnsemblMetazoa" id="CLYHEMP011378.1"/>
    </source>
</evidence>
<sequence length="111" mass="13085">ITCTFYSKTKQTDSCYRKVHFTLKTMNNILLSIFILVVILTAMVPSCESRNIGCIGIRYRQRHCRRSRQKPAKVHFNGRRIKTKQNRKTRSLSNQEIDDVIKQIEEISIIR</sequence>
<keyword evidence="3" id="KW-1185">Reference proteome</keyword>
<dbReference type="EnsemblMetazoa" id="CLYHEMT011378.1">
    <property type="protein sequence ID" value="CLYHEMP011378.1"/>
    <property type="gene ID" value="CLYHEMG011378"/>
</dbReference>
<name>A0A7M5UKU6_9CNID</name>
<reference evidence="2" key="1">
    <citation type="submission" date="2021-01" db="UniProtKB">
        <authorList>
            <consortium name="EnsemblMetazoa"/>
        </authorList>
    </citation>
    <scope>IDENTIFICATION</scope>
</reference>
<organism evidence="2 3">
    <name type="scientific">Clytia hemisphaerica</name>
    <dbReference type="NCBI Taxonomy" id="252671"/>
    <lineage>
        <taxon>Eukaryota</taxon>
        <taxon>Metazoa</taxon>
        <taxon>Cnidaria</taxon>
        <taxon>Hydrozoa</taxon>
        <taxon>Hydroidolina</taxon>
        <taxon>Leptothecata</taxon>
        <taxon>Obeliida</taxon>
        <taxon>Clytiidae</taxon>
        <taxon>Clytia</taxon>
    </lineage>
</organism>
<proteinExistence type="predicted"/>
<keyword evidence="1" id="KW-1133">Transmembrane helix</keyword>
<keyword evidence="1" id="KW-0812">Transmembrane</keyword>
<dbReference type="AlphaFoldDB" id="A0A7M5UKU6"/>
<protein>
    <submittedName>
        <fullName evidence="2">Uncharacterized protein</fullName>
    </submittedName>
</protein>